<comment type="caution">
    <text evidence="11">The sequence shown here is derived from an EMBL/GenBank/DDBJ whole genome shotgun (WGS) entry which is preliminary data.</text>
</comment>
<name>A0A2T3N4T8_9GAMM</name>
<dbReference type="InterPro" id="IPR050570">
    <property type="entry name" value="Cell_wall_metabolism_enzyme"/>
</dbReference>
<dbReference type="CDD" id="cd12797">
    <property type="entry name" value="M23_peptidase"/>
    <property type="match status" value="1"/>
</dbReference>
<dbReference type="InterPro" id="IPR018392">
    <property type="entry name" value="LysM"/>
</dbReference>
<feature type="domain" description="LysM" evidence="10">
    <location>
        <begin position="103"/>
        <end position="148"/>
    </location>
</feature>
<dbReference type="GO" id="GO:0004222">
    <property type="term" value="F:metalloendopeptidase activity"/>
    <property type="evidence" value="ECO:0007669"/>
    <property type="project" value="TreeGrafter"/>
</dbReference>
<dbReference type="Pfam" id="PF08525">
    <property type="entry name" value="OapA_N"/>
    <property type="match status" value="1"/>
</dbReference>
<comment type="cofactor">
    <cofactor evidence="1">
        <name>Zn(2+)</name>
        <dbReference type="ChEBI" id="CHEBI:29105"/>
    </cofactor>
</comment>
<dbReference type="Pfam" id="PF01551">
    <property type="entry name" value="Peptidase_M23"/>
    <property type="match status" value="1"/>
</dbReference>
<dbReference type="PANTHER" id="PTHR21666">
    <property type="entry name" value="PEPTIDASE-RELATED"/>
    <property type="match status" value="1"/>
</dbReference>
<dbReference type="GO" id="GO:0042834">
    <property type="term" value="F:peptidoglycan binding"/>
    <property type="evidence" value="ECO:0007669"/>
    <property type="project" value="InterPro"/>
</dbReference>
<dbReference type="Pfam" id="PF19425">
    <property type="entry name" value="Csd3_N2"/>
    <property type="match status" value="1"/>
</dbReference>
<dbReference type="InterPro" id="IPR007340">
    <property type="entry name" value="LysM_Opacity-associatedA"/>
</dbReference>
<organism evidence="11 12">
    <name type="scientific">Photobacterium lipolyticum</name>
    <dbReference type="NCBI Taxonomy" id="266810"/>
    <lineage>
        <taxon>Bacteria</taxon>
        <taxon>Pseudomonadati</taxon>
        <taxon>Pseudomonadota</taxon>
        <taxon>Gammaproteobacteria</taxon>
        <taxon>Vibrionales</taxon>
        <taxon>Vibrionaceae</taxon>
        <taxon>Photobacterium</taxon>
    </lineage>
</organism>
<dbReference type="Gene3D" id="3.10.450.350">
    <property type="match status" value="2"/>
</dbReference>
<dbReference type="InterPro" id="IPR011055">
    <property type="entry name" value="Dup_hybrid_motif"/>
</dbReference>
<evidence type="ECO:0000256" key="2">
    <source>
        <dbReference type="ARBA" id="ARBA00004196"/>
    </source>
</evidence>
<protein>
    <submittedName>
        <fullName evidence="11">Murein DD-endopeptidase MepM</fullName>
    </submittedName>
</protein>
<comment type="subcellular location">
    <subcellularLocation>
        <location evidence="2">Cell envelope</location>
    </subcellularLocation>
</comment>
<keyword evidence="4" id="KW-0479">Metal-binding</keyword>
<dbReference type="RefSeq" id="WP_107281624.1">
    <property type="nucleotide sequence ID" value="NZ_PYMC01000001.1"/>
</dbReference>
<dbReference type="FunFam" id="2.70.70.10:FF:000002">
    <property type="entry name" value="Murein DD-endopeptidase MepM"/>
    <property type="match status" value="1"/>
</dbReference>
<accession>A0A2T3N4T8</accession>
<dbReference type="InterPro" id="IPR013731">
    <property type="entry name" value="OapA_N"/>
</dbReference>
<dbReference type="GO" id="GO:0006508">
    <property type="term" value="P:proteolysis"/>
    <property type="evidence" value="ECO:0007669"/>
    <property type="project" value="UniProtKB-KW"/>
</dbReference>
<dbReference type="InterPro" id="IPR045834">
    <property type="entry name" value="Csd3_N2"/>
</dbReference>
<dbReference type="SUPFAM" id="SSF51261">
    <property type="entry name" value="Duplicated hybrid motif"/>
    <property type="match status" value="1"/>
</dbReference>
<sequence>MKLYKVAVSSIKQLPRQHRIALASTSLLVMAALMWQPSQQTYQTPKFQRAERVEIELPHEKVEVLSEQNSEPLGADLDPEDPEFSAPKDALEQKLEQVTDVAHKHKITSGETLGSIFSQYALPISDMYRLIKVNKSIQNLRVGQTIEWSVNDDGQVKEFNIQRSKKITDSYTLVNKGYQFKQVEENGVIKPVFLTGRITGSFYNSALAAGLTPNQIQTLVQVLQWRFDFGREVRKGDRFAVSVEREFIDGKAVTKGELKALYYLSDNREIFVMRHSDDQFYDTDGNSLNRALRRIPLAKRYRISSSFNPTRKHPVTRRISPHNGTDFATPIGTPVLAAGDGVVVKASKHRLAGNYVVIKHGREYMTRYLHLHKLLVKVGDRVTMGQRIALSGNTGRSTGPHLHFELIKKNRPVNAMKVPLPQADPVPSNARSKYKQLANSERQKLLAVMPG</sequence>
<reference evidence="11 12" key="1">
    <citation type="submission" date="2018-03" db="EMBL/GenBank/DDBJ databases">
        <title>Whole genome sequencing of Histamine producing bacteria.</title>
        <authorList>
            <person name="Butler K."/>
        </authorList>
    </citation>
    <scope>NUCLEOTIDE SEQUENCE [LARGE SCALE GENOMIC DNA]</scope>
    <source>
        <strain evidence="11 12">DSM 16190</strain>
    </source>
</reference>
<dbReference type="Pfam" id="PF04225">
    <property type="entry name" value="LysM_OapA"/>
    <property type="match status" value="1"/>
</dbReference>
<proteinExistence type="predicted"/>
<dbReference type="GO" id="GO:0030313">
    <property type="term" value="C:cell envelope"/>
    <property type="evidence" value="ECO:0007669"/>
    <property type="project" value="UniProtKB-SubCell"/>
</dbReference>
<evidence type="ECO:0000256" key="6">
    <source>
        <dbReference type="ARBA" id="ARBA00022833"/>
    </source>
</evidence>
<dbReference type="PROSITE" id="PS51782">
    <property type="entry name" value="LYSM"/>
    <property type="match status" value="1"/>
</dbReference>
<dbReference type="AlphaFoldDB" id="A0A2T3N4T8"/>
<evidence type="ECO:0000256" key="3">
    <source>
        <dbReference type="ARBA" id="ARBA00022670"/>
    </source>
</evidence>
<dbReference type="InterPro" id="IPR016047">
    <property type="entry name" value="M23ase_b-sheet_dom"/>
</dbReference>
<evidence type="ECO:0000256" key="4">
    <source>
        <dbReference type="ARBA" id="ARBA00022723"/>
    </source>
</evidence>
<dbReference type="OrthoDB" id="9805070at2"/>
<evidence type="ECO:0000259" key="10">
    <source>
        <dbReference type="PROSITE" id="PS51782"/>
    </source>
</evidence>
<dbReference type="EMBL" id="PYMC01000001">
    <property type="protein sequence ID" value="PSW07472.1"/>
    <property type="molecule type" value="Genomic_DNA"/>
</dbReference>
<keyword evidence="3" id="KW-0645">Protease</keyword>
<evidence type="ECO:0000256" key="8">
    <source>
        <dbReference type="ARBA" id="ARBA00060568"/>
    </source>
</evidence>
<keyword evidence="7" id="KW-0482">Metalloprotease</keyword>
<evidence type="ECO:0000256" key="1">
    <source>
        <dbReference type="ARBA" id="ARBA00001947"/>
    </source>
</evidence>
<dbReference type="SMART" id="SM00257">
    <property type="entry name" value="LysM"/>
    <property type="match status" value="1"/>
</dbReference>
<keyword evidence="6" id="KW-0862">Zinc</keyword>
<evidence type="ECO:0000313" key="12">
    <source>
        <dbReference type="Proteomes" id="UP000240904"/>
    </source>
</evidence>
<evidence type="ECO:0000256" key="5">
    <source>
        <dbReference type="ARBA" id="ARBA00022801"/>
    </source>
</evidence>
<keyword evidence="5" id="KW-0378">Hydrolase</keyword>
<dbReference type="Gene3D" id="2.70.70.10">
    <property type="entry name" value="Glucose Permease (Domain IIA)"/>
    <property type="match status" value="1"/>
</dbReference>
<evidence type="ECO:0000313" key="11">
    <source>
        <dbReference type="EMBL" id="PSW07472.1"/>
    </source>
</evidence>
<dbReference type="GO" id="GO:0046872">
    <property type="term" value="F:metal ion binding"/>
    <property type="evidence" value="ECO:0007669"/>
    <property type="project" value="UniProtKB-KW"/>
</dbReference>
<evidence type="ECO:0000256" key="7">
    <source>
        <dbReference type="ARBA" id="ARBA00023049"/>
    </source>
</evidence>
<keyword evidence="12" id="KW-1185">Reference proteome</keyword>
<gene>
    <name evidence="11" type="ORF">C9I89_01800</name>
</gene>
<evidence type="ECO:0000256" key="9">
    <source>
        <dbReference type="SAM" id="MobiDB-lite"/>
    </source>
</evidence>
<dbReference type="NCBIfam" id="NF008652">
    <property type="entry name" value="PRK11649.1"/>
    <property type="match status" value="1"/>
</dbReference>
<dbReference type="PANTHER" id="PTHR21666:SF292">
    <property type="entry name" value="MUREIN DD-ENDOPEPTIDASE MEPM"/>
    <property type="match status" value="1"/>
</dbReference>
<feature type="region of interest" description="Disordered" evidence="9">
    <location>
        <begin position="64"/>
        <end position="84"/>
    </location>
</feature>
<comment type="pathway">
    <text evidence="8">Cell wall degradation; peptidoglycan degradation.</text>
</comment>
<dbReference type="Proteomes" id="UP000240904">
    <property type="component" value="Unassembled WGS sequence"/>
</dbReference>